<reference evidence="1 2" key="1">
    <citation type="submission" date="2014-11" db="EMBL/GenBank/DDBJ databases">
        <title>Genome of a novel goose pathogen.</title>
        <authorList>
            <person name="Hansen C.M."/>
            <person name="Hueffer K."/>
            <person name="Choi S.C."/>
        </authorList>
    </citation>
    <scope>NUCLEOTIDE SEQUENCE [LARGE SCALE GENOMIC DNA]</scope>
    <source>
        <strain evidence="1 2">KH1503</strain>
    </source>
</reference>
<sequence>MIEQCVVVSACLLGENCKYNGKNNLNDKVMLFLLDKKVLPICPEQLAGLPTPRPSAEMVNARVTEQSGKDVHNVYQAGVDKAMAILAQEQVEAVVLQSRSPTCGVNQIYDGTFTGKLISGSGLFAQELKKQNYSVIDVADL</sequence>
<dbReference type="PANTHER" id="PTHR30087">
    <property type="entry name" value="INNER MEMBRANE PROTEIN"/>
    <property type="match status" value="1"/>
</dbReference>
<dbReference type="RefSeq" id="WP_047761571.1">
    <property type="nucleotide sequence ID" value="NZ_CP091510.1"/>
</dbReference>
<dbReference type="PATRIC" id="fig|1470200.3.peg.717"/>
<evidence type="ECO:0000313" key="1">
    <source>
        <dbReference type="EMBL" id="KLT72361.1"/>
    </source>
</evidence>
<dbReference type="AlphaFoldDB" id="A0A0J0YQE7"/>
<dbReference type="STRING" id="1470200.PL75_08865"/>
<dbReference type="Pfam" id="PF04463">
    <property type="entry name" value="2-thiour_desulf"/>
    <property type="match status" value="1"/>
</dbReference>
<dbReference type="OrthoDB" id="495783at2"/>
<proteinExistence type="predicted"/>
<keyword evidence="2" id="KW-1185">Reference proteome</keyword>
<protein>
    <submittedName>
        <fullName evidence="1">Uncharacterized protein</fullName>
    </submittedName>
</protein>
<dbReference type="InterPro" id="IPR007553">
    <property type="entry name" value="2-thiour_desulf"/>
</dbReference>
<dbReference type="EMBL" id="JTDO01000014">
    <property type="protein sequence ID" value="KLT72361.1"/>
    <property type="molecule type" value="Genomic_DNA"/>
</dbReference>
<organism evidence="1 2">
    <name type="scientific">Neisseria arctica</name>
    <dbReference type="NCBI Taxonomy" id="1470200"/>
    <lineage>
        <taxon>Bacteria</taxon>
        <taxon>Pseudomonadati</taxon>
        <taxon>Pseudomonadota</taxon>
        <taxon>Betaproteobacteria</taxon>
        <taxon>Neisseriales</taxon>
        <taxon>Neisseriaceae</taxon>
        <taxon>Neisseria</taxon>
    </lineage>
</organism>
<name>A0A0J0YQE7_9NEIS</name>
<gene>
    <name evidence="1" type="ORF">PL75_08865</name>
</gene>
<dbReference type="Proteomes" id="UP000036027">
    <property type="component" value="Unassembled WGS sequence"/>
</dbReference>
<evidence type="ECO:0000313" key="2">
    <source>
        <dbReference type="Proteomes" id="UP000036027"/>
    </source>
</evidence>
<dbReference type="PANTHER" id="PTHR30087:SF1">
    <property type="entry name" value="HYPOTHETICAL CYTOSOLIC PROTEIN"/>
    <property type="match status" value="1"/>
</dbReference>
<comment type="caution">
    <text evidence="1">The sequence shown here is derived from an EMBL/GenBank/DDBJ whole genome shotgun (WGS) entry which is preliminary data.</text>
</comment>
<accession>A0A0J0YQE7</accession>